<dbReference type="PANTHER" id="PTHR10102">
    <property type="entry name" value="DNA-DIRECTED RNA POLYMERASE, MITOCHONDRIAL"/>
    <property type="match status" value="1"/>
</dbReference>
<dbReference type="GO" id="GO:0003677">
    <property type="term" value="F:DNA binding"/>
    <property type="evidence" value="ECO:0007669"/>
    <property type="project" value="InterPro"/>
</dbReference>
<evidence type="ECO:0000256" key="7">
    <source>
        <dbReference type="ARBA" id="ARBA00048552"/>
    </source>
</evidence>
<evidence type="ECO:0000256" key="2">
    <source>
        <dbReference type="ARBA" id="ARBA00012418"/>
    </source>
</evidence>
<keyword evidence="4 8" id="KW-0808">Transferase</keyword>
<proteinExistence type="inferred from homology"/>
<evidence type="ECO:0000256" key="5">
    <source>
        <dbReference type="ARBA" id="ARBA00022695"/>
    </source>
</evidence>
<dbReference type="Pfam" id="PF00940">
    <property type="entry name" value="RNA_pol"/>
    <property type="match status" value="1"/>
</dbReference>
<dbReference type="InterPro" id="IPR046950">
    <property type="entry name" value="DNA-dir_Rpol_C_phage-type"/>
</dbReference>
<comment type="function">
    <text evidence="8">DNA-dependent RNA polymerase catalyzes the transcription of DNA into RNA using the four ribonucleoside triphosphates as substrates.</text>
</comment>
<evidence type="ECO:0000256" key="4">
    <source>
        <dbReference type="ARBA" id="ARBA00022679"/>
    </source>
</evidence>
<keyword evidence="6 8" id="KW-0804">Transcription</keyword>
<comment type="catalytic activity">
    <reaction evidence="7 8">
        <text>RNA(n) + a ribonucleoside 5'-triphosphate = RNA(n+1) + diphosphate</text>
        <dbReference type="Rhea" id="RHEA:21248"/>
        <dbReference type="Rhea" id="RHEA-COMP:14527"/>
        <dbReference type="Rhea" id="RHEA-COMP:17342"/>
        <dbReference type="ChEBI" id="CHEBI:33019"/>
        <dbReference type="ChEBI" id="CHEBI:61557"/>
        <dbReference type="ChEBI" id="CHEBI:140395"/>
        <dbReference type="EC" id="2.7.7.6"/>
    </reaction>
</comment>
<dbReference type="SUPFAM" id="SSF56672">
    <property type="entry name" value="DNA/RNA polymerases"/>
    <property type="match status" value="1"/>
</dbReference>
<accession>A0A7S1IXA0</accession>
<dbReference type="InterPro" id="IPR002092">
    <property type="entry name" value="DNA-dir_Rpol_phage-type"/>
</dbReference>
<dbReference type="GO" id="GO:0034245">
    <property type="term" value="C:mitochondrial DNA-directed RNA polymerase complex"/>
    <property type="evidence" value="ECO:0007669"/>
    <property type="project" value="TreeGrafter"/>
</dbReference>
<protein>
    <recommendedName>
        <fullName evidence="2 8">DNA-directed RNA polymerase</fullName>
        <ecNumber evidence="2 8">2.7.7.6</ecNumber>
    </recommendedName>
</protein>
<dbReference type="PANTHER" id="PTHR10102:SF0">
    <property type="entry name" value="DNA-DIRECTED RNA POLYMERASE, MITOCHONDRIAL"/>
    <property type="match status" value="1"/>
</dbReference>
<dbReference type="GO" id="GO:0003899">
    <property type="term" value="F:DNA-directed RNA polymerase activity"/>
    <property type="evidence" value="ECO:0007669"/>
    <property type="project" value="UniProtKB-EC"/>
</dbReference>
<evidence type="ECO:0000256" key="3">
    <source>
        <dbReference type="ARBA" id="ARBA00022478"/>
    </source>
</evidence>
<dbReference type="SMART" id="SM01311">
    <property type="entry name" value="RPOL_N"/>
    <property type="match status" value="1"/>
</dbReference>
<dbReference type="Gene3D" id="1.10.287.280">
    <property type="match status" value="1"/>
</dbReference>
<dbReference type="Gene3D" id="1.10.1320.10">
    <property type="entry name" value="DNA-directed RNA polymerase, N-terminal domain"/>
    <property type="match status" value="1"/>
</dbReference>
<sequence length="870" mass="97808">MQWLRYSLPRPALHVRGPPWALRLQCPRLLGTVSRCISGVGPGLQCATISSRQTPKAPEELDLLVGEDVDHYAQQCIVESMEYRRLRQCFSEKLGALREHKDVAARLGTKKLFNSLIVPLSQAIKAEQINCVEGFQEMFRSLDANTLALITLQELVALCVTGTRQDGDVTLPGRTLQAMARQRIAEELKMEWRMRLGLGSDGPRKNGRKLQLRQLKLKARRMKSHHDEGAPKVADIILQVVKSHPNLCMPMTVNGKVHWEDVFEWTHQTIALNPRVLELINDELVRGNINFLVRSKVPIMVSQPLPWQGSSSPYYSVNVDIMRTKGLRVANELLGTANTGPWRAALDTLSTTKWKVNEWILEVMDTLHQQGLPVGKMPGNDVDVEAEDDLPETATFREIKEHESRRNSALKKNAELHTLRSDFLLKIIQAKRLKGVPQLYIPHNADFRGRAYPLHPHLQHMGSDVPRGLLCFAEAKPIGERGLHWLYVQLANTYGKDKLSINDRVAFVKANLQVIMECASTHENACAADSWWKAAEKPFQCLATCREIFQAHQLPDPHKYQCGLPVHADGSCNGLQHFVALSRDDVGAKPVNMTGSSPDRAPQDAYTGVLDVVLQIIDKDALEGHPVASKVQGHVARKTIKQTVMTTVYGVTHFGGVRQIFRQLKAQGPPGMTDAEMFSGATYLTSAVMQSLGVVFRRAQEVQDWMRRASRQIVKETGRPMSWTTPLGIPVVQPYVRQEAFDIHRKTTGDRIKMDAVLEFAQPDYRKQASAFPPNYVHSVDSSHMYLTALECNRQGVTFAGVHDSFWTHPGSMDTMQAITRQQFVALHSQPLLQRLRSSLELQYGVSLEPLPEPGMYDVNEVLDAQYFFS</sequence>
<dbReference type="PROSITE" id="PS00489">
    <property type="entry name" value="RNA_POL_PHAGE_2"/>
    <property type="match status" value="1"/>
</dbReference>
<dbReference type="GO" id="GO:0006390">
    <property type="term" value="P:mitochondrial transcription"/>
    <property type="evidence" value="ECO:0007669"/>
    <property type="project" value="TreeGrafter"/>
</dbReference>
<dbReference type="InterPro" id="IPR029262">
    <property type="entry name" value="RPOL_N"/>
</dbReference>
<keyword evidence="3 8" id="KW-0240">DNA-directed RNA polymerase</keyword>
<gene>
    <name evidence="10" type="ORF">EGYM00392_LOCUS36449</name>
</gene>
<evidence type="ECO:0000256" key="6">
    <source>
        <dbReference type="ARBA" id="ARBA00023163"/>
    </source>
</evidence>
<reference evidence="10" key="1">
    <citation type="submission" date="2021-01" db="EMBL/GenBank/DDBJ databases">
        <authorList>
            <person name="Corre E."/>
            <person name="Pelletier E."/>
            <person name="Niang G."/>
            <person name="Scheremetjew M."/>
            <person name="Finn R."/>
            <person name="Kale V."/>
            <person name="Holt S."/>
            <person name="Cochrane G."/>
            <person name="Meng A."/>
            <person name="Brown T."/>
            <person name="Cohen L."/>
        </authorList>
    </citation>
    <scope>NUCLEOTIDE SEQUENCE</scope>
    <source>
        <strain evidence="10">NIES-381</strain>
    </source>
</reference>
<organism evidence="10">
    <name type="scientific">Eutreptiella gymnastica</name>
    <dbReference type="NCBI Taxonomy" id="73025"/>
    <lineage>
        <taxon>Eukaryota</taxon>
        <taxon>Discoba</taxon>
        <taxon>Euglenozoa</taxon>
        <taxon>Euglenida</taxon>
        <taxon>Spirocuta</taxon>
        <taxon>Euglenophyceae</taxon>
        <taxon>Eutreptiales</taxon>
        <taxon>Eutreptiaceae</taxon>
        <taxon>Eutreptiella</taxon>
    </lineage>
</organism>
<dbReference type="EC" id="2.7.7.6" evidence="2 8"/>
<dbReference type="InterPro" id="IPR043502">
    <property type="entry name" value="DNA/RNA_pol_sf"/>
</dbReference>
<evidence type="ECO:0000256" key="1">
    <source>
        <dbReference type="ARBA" id="ARBA00009493"/>
    </source>
</evidence>
<name>A0A7S1IXA0_9EUGL</name>
<dbReference type="InterPro" id="IPR037159">
    <property type="entry name" value="RNA_POL_N_sf"/>
</dbReference>
<dbReference type="EMBL" id="HBGA01097700">
    <property type="protein sequence ID" value="CAD9025321.1"/>
    <property type="molecule type" value="Transcribed_RNA"/>
</dbReference>
<keyword evidence="5 8" id="KW-0548">Nucleotidyltransferase</keyword>
<comment type="similarity">
    <text evidence="1 8">Belongs to the phage and mitochondrial RNA polymerase family.</text>
</comment>
<evidence type="ECO:0000313" key="10">
    <source>
        <dbReference type="EMBL" id="CAD9025321.1"/>
    </source>
</evidence>
<dbReference type="AlphaFoldDB" id="A0A7S1IXA0"/>
<evidence type="ECO:0000259" key="9">
    <source>
        <dbReference type="SMART" id="SM01311"/>
    </source>
</evidence>
<dbReference type="PROSITE" id="PS00900">
    <property type="entry name" value="RNA_POL_PHAGE_1"/>
    <property type="match status" value="1"/>
</dbReference>
<feature type="domain" description="DNA-directed RNA polymerase N-terminal" evidence="9">
    <location>
        <begin position="73"/>
        <end position="351"/>
    </location>
</feature>
<evidence type="ECO:0000256" key="8">
    <source>
        <dbReference type="RuleBase" id="RU003805"/>
    </source>
</evidence>
<dbReference type="Gene3D" id="1.10.150.20">
    <property type="entry name" value="5' to 3' exonuclease, C-terminal subdomain"/>
    <property type="match status" value="1"/>
</dbReference>